<keyword evidence="2" id="KW-0808">Transferase</keyword>
<sequence>MASTAWEPAAEEPAGWDESAVAAHLLGTVLTGDAVLTGVIPRSGGALSAVHEVRQADGPPLVVKRYTAEWRWKQAKEVYVLGLLNGSGALDGRVPEVVHVDAERAVTVLTLLPGRPLSDVPLEGAAERRTLAEVGSLTRALHEVRQPAFGYLTTQVLDPLPTNRAYMTRQFDKKLAEFVDLGGDRDLYDAIRRSVEDRTELLDRCDQPVLCHNDLHAGNILVATDGDRRRVSGFVDVENAVAADPLMDLAKTIQYEFRRPDDAFEALVDGYGPLGEDGRERISLYRLYHALELWDWFAGIGTTGPLGGIEVGLRSLVAPTGR</sequence>
<dbReference type="InterPro" id="IPR051678">
    <property type="entry name" value="AGP_Transferase"/>
</dbReference>
<feature type="domain" description="Aminoglycoside phosphotransferase" evidence="1">
    <location>
        <begin position="40"/>
        <end position="282"/>
    </location>
</feature>
<dbReference type="InterPro" id="IPR002575">
    <property type="entry name" value="Aminoglycoside_PTrfase"/>
</dbReference>
<dbReference type="Pfam" id="PF01636">
    <property type="entry name" value="APH"/>
    <property type="match status" value="1"/>
</dbReference>
<dbReference type="Gene3D" id="3.90.1200.10">
    <property type="match status" value="1"/>
</dbReference>
<comment type="caution">
    <text evidence="2">The sequence shown here is derived from an EMBL/GenBank/DDBJ whole genome shotgun (WGS) entry which is preliminary data.</text>
</comment>
<dbReference type="Proteomes" id="UP001183585">
    <property type="component" value="Unassembled WGS sequence"/>
</dbReference>
<dbReference type="SUPFAM" id="SSF56112">
    <property type="entry name" value="Protein kinase-like (PK-like)"/>
    <property type="match status" value="1"/>
</dbReference>
<dbReference type="RefSeq" id="WP_274993721.1">
    <property type="nucleotide sequence ID" value="NZ_JAJQQP010000005.1"/>
</dbReference>
<organism evidence="2 3">
    <name type="scientific">Promicromonospora iranensis</name>
    <dbReference type="NCBI Taxonomy" id="1105144"/>
    <lineage>
        <taxon>Bacteria</taxon>
        <taxon>Bacillati</taxon>
        <taxon>Actinomycetota</taxon>
        <taxon>Actinomycetes</taxon>
        <taxon>Micrococcales</taxon>
        <taxon>Promicromonosporaceae</taxon>
        <taxon>Promicromonospora</taxon>
    </lineage>
</organism>
<keyword evidence="3" id="KW-1185">Reference proteome</keyword>
<accession>A0ABU2CU71</accession>
<evidence type="ECO:0000259" key="1">
    <source>
        <dbReference type="Pfam" id="PF01636"/>
    </source>
</evidence>
<name>A0ABU2CU71_9MICO</name>
<dbReference type="GO" id="GO:0016301">
    <property type="term" value="F:kinase activity"/>
    <property type="evidence" value="ECO:0007669"/>
    <property type="project" value="UniProtKB-KW"/>
</dbReference>
<protein>
    <submittedName>
        <fullName evidence="2">Aminoglycoside phosphotransferase (APT) family kinase protein</fullName>
    </submittedName>
</protein>
<evidence type="ECO:0000313" key="2">
    <source>
        <dbReference type="EMBL" id="MDR7384894.1"/>
    </source>
</evidence>
<reference evidence="2 3" key="1">
    <citation type="submission" date="2023-07" db="EMBL/GenBank/DDBJ databases">
        <title>Sequencing the genomes of 1000 actinobacteria strains.</title>
        <authorList>
            <person name="Klenk H.-P."/>
        </authorList>
    </citation>
    <scope>NUCLEOTIDE SEQUENCE [LARGE SCALE GENOMIC DNA]</scope>
    <source>
        <strain evidence="2 3">DSM 45554</strain>
    </source>
</reference>
<gene>
    <name evidence="2" type="ORF">J2S48_004409</name>
</gene>
<evidence type="ECO:0000313" key="3">
    <source>
        <dbReference type="Proteomes" id="UP001183585"/>
    </source>
</evidence>
<proteinExistence type="predicted"/>
<dbReference type="InterPro" id="IPR011009">
    <property type="entry name" value="Kinase-like_dom_sf"/>
</dbReference>
<dbReference type="PANTHER" id="PTHR21310">
    <property type="entry name" value="AMINOGLYCOSIDE PHOSPHOTRANSFERASE-RELATED-RELATED"/>
    <property type="match status" value="1"/>
</dbReference>
<dbReference type="PANTHER" id="PTHR21310:SF15">
    <property type="entry name" value="AMINOGLYCOSIDE PHOSPHOTRANSFERASE DOMAIN-CONTAINING PROTEIN"/>
    <property type="match status" value="1"/>
</dbReference>
<keyword evidence="2" id="KW-0418">Kinase</keyword>
<dbReference type="EMBL" id="JAVDYE010000001">
    <property type="protein sequence ID" value="MDR7384894.1"/>
    <property type="molecule type" value="Genomic_DNA"/>
</dbReference>